<dbReference type="SUPFAM" id="SSF52540">
    <property type="entry name" value="P-loop containing nucleoside triphosphate hydrolases"/>
    <property type="match status" value="1"/>
</dbReference>
<accession>A0A4Z1PJ51</accession>
<dbReference type="PANTHER" id="PTHR10039">
    <property type="entry name" value="AMELOGENIN"/>
    <property type="match status" value="1"/>
</dbReference>
<gene>
    <name evidence="3" type="ORF">E6O75_ATG03046</name>
</gene>
<dbReference type="InterPro" id="IPR007111">
    <property type="entry name" value="NACHT_NTPase"/>
</dbReference>
<dbReference type="PANTHER" id="PTHR10039:SF5">
    <property type="entry name" value="NACHT DOMAIN-CONTAINING PROTEIN"/>
    <property type="match status" value="1"/>
</dbReference>
<dbReference type="Proteomes" id="UP000298493">
    <property type="component" value="Unassembled WGS sequence"/>
</dbReference>
<dbReference type="STRING" id="86259.A0A4Z1PJ51"/>
<dbReference type="InterPro" id="IPR056693">
    <property type="entry name" value="DUF7791"/>
</dbReference>
<dbReference type="AlphaFoldDB" id="A0A4Z1PJ51"/>
<dbReference type="OrthoDB" id="443402at2759"/>
<reference evidence="3 4" key="1">
    <citation type="submission" date="2019-04" db="EMBL/GenBank/DDBJ databases">
        <title>High contiguity whole genome sequence and gene annotation resource for two Venturia nashicola isolates.</title>
        <authorList>
            <person name="Prokchorchik M."/>
            <person name="Won K."/>
            <person name="Lee Y."/>
            <person name="Choi E.D."/>
            <person name="Segonzac C."/>
            <person name="Sohn K.H."/>
        </authorList>
    </citation>
    <scope>NUCLEOTIDE SEQUENCE [LARGE SCALE GENOMIC DNA]</scope>
    <source>
        <strain evidence="3 4">PRI2</strain>
    </source>
</reference>
<protein>
    <recommendedName>
        <fullName evidence="2">NACHT domain-containing protein</fullName>
    </recommendedName>
</protein>
<keyword evidence="1" id="KW-0677">Repeat</keyword>
<dbReference type="PROSITE" id="PS50837">
    <property type="entry name" value="NACHT"/>
    <property type="match status" value="1"/>
</dbReference>
<dbReference type="InterPro" id="IPR056884">
    <property type="entry name" value="NPHP3-like_N"/>
</dbReference>
<sequence>MAEALAAMGIACNIFQVISFAHEVYDVFKEIRETGSSDAEFLNQVTTIANLSESLKSRISHVWPVTKEESDLVALAEKCLVLSSKLQADLRSDSGIRKSLKAWWRRSSNKKRRDELFALEQAMQTQMMATGWIRNQGVQAEQQDAFEHLDRQLKDFISQVSRGHTKMEDLLRAEAITSRDHTTIEADRVQNHITAQFSSTTARLDHEVDKQERIERQQKLLSSLAFPEMNARKNTSSIDAFPGTFRWIFDANKVHAWDSLPSFLTSQEQNLYWISGKPGSGKSTLMKYLIGQEKTRELLEQWSSNPLIISYFFWLRGSPMQRSTKGLLASLLYQILDSSLDMVIFPADSFLWRKKYIDDWSLQEMEATLLQFSQSLNRPICIFLDGLDEHDPEENQLDLVALIDRLKQQDHFKICLASRPERAFQEKYRTFPTMRLQDLTRSDMEHYVSQELEHYMSTSHLRNDEEKCEDLIKMIVKKAQGVFLWIHLVLRSLHQGIKLRNDNWDVLTERVVMMPNDLKELYRDMLARLGTEMELYRRDAALYFSYVLEGPTNLVDLSFTQSPFPDDVINKVTPMPSLEFLNLRCDMHQQRIEDYSAGLLEVDKIVGPPTVKEYWKHLQWVRFQKDTIGKPAEDAEKIVTQLCRFGARQNQTIHFIHRTAADFLLETPEGQNILACSPVSPSQIWVNKQKASIVSFLAGSGMPFYALFESIQSCEHDLEQSQVPQLMQRVEKIFDSLLWDLETLRGRTLQPTVESLYSMAKSTTIVFLVSAMAYTFLQPWEEYTKTVATKGYCLSNDFKGFILFQVLVQWEQASPRSDCNGHLDLLLRLLMEGADANARKGCCSDTFYPRPGFGQNLCAFELFLLHLIRSFYWFDDPMDGSQSLIAQQHVAIITNILNQMLSQGPDLKKKIEYNVELDDLDDNFESDNECLDDAPTFSVRRAVWSITSGSLLQEVRKRLFEDGVEGLQVQPQNGTDAGTALLLCIGTLDGKYIVPDVLGQPPMFDLAFCIPQQIECPEYPEDVLRIYPKEVLAMIENIADHGKKIRTSRLLENLQSRGYIVSTPGRDIEEAPDPFEGFKEHYAASDALTT</sequence>
<dbReference type="InterPro" id="IPR027417">
    <property type="entry name" value="P-loop_NTPase"/>
</dbReference>
<evidence type="ECO:0000259" key="2">
    <source>
        <dbReference type="PROSITE" id="PS50837"/>
    </source>
</evidence>
<organism evidence="3 4">
    <name type="scientific">Venturia nashicola</name>
    <dbReference type="NCBI Taxonomy" id="86259"/>
    <lineage>
        <taxon>Eukaryota</taxon>
        <taxon>Fungi</taxon>
        <taxon>Dikarya</taxon>
        <taxon>Ascomycota</taxon>
        <taxon>Pezizomycotina</taxon>
        <taxon>Dothideomycetes</taxon>
        <taxon>Pleosporomycetidae</taxon>
        <taxon>Venturiales</taxon>
        <taxon>Venturiaceae</taxon>
        <taxon>Venturia</taxon>
    </lineage>
</organism>
<proteinExistence type="predicted"/>
<evidence type="ECO:0000313" key="3">
    <source>
        <dbReference type="EMBL" id="TID23410.1"/>
    </source>
</evidence>
<evidence type="ECO:0000313" key="4">
    <source>
        <dbReference type="Proteomes" id="UP000298493"/>
    </source>
</evidence>
<feature type="domain" description="NACHT" evidence="2">
    <location>
        <begin position="270"/>
        <end position="389"/>
    </location>
</feature>
<name>A0A4Z1PJ51_9PEZI</name>
<dbReference type="Pfam" id="PF24883">
    <property type="entry name" value="NPHP3_N"/>
    <property type="match status" value="1"/>
</dbReference>
<keyword evidence="4" id="KW-1185">Reference proteome</keyword>
<evidence type="ECO:0000256" key="1">
    <source>
        <dbReference type="ARBA" id="ARBA00022737"/>
    </source>
</evidence>
<dbReference type="EMBL" id="SNSC02000006">
    <property type="protein sequence ID" value="TID23410.1"/>
    <property type="molecule type" value="Genomic_DNA"/>
</dbReference>
<dbReference type="Pfam" id="PF25053">
    <property type="entry name" value="DUF7791"/>
    <property type="match status" value="1"/>
</dbReference>
<dbReference type="Gene3D" id="3.40.50.300">
    <property type="entry name" value="P-loop containing nucleotide triphosphate hydrolases"/>
    <property type="match status" value="1"/>
</dbReference>
<comment type="caution">
    <text evidence="3">The sequence shown here is derived from an EMBL/GenBank/DDBJ whole genome shotgun (WGS) entry which is preliminary data.</text>
</comment>